<dbReference type="OrthoDB" id="5102729at2759"/>
<dbReference type="Pfam" id="PF10224">
    <property type="entry name" value="DUF2205"/>
    <property type="match status" value="1"/>
</dbReference>
<dbReference type="EMBL" id="JH659400">
    <property type="protein sequence ID" value="EXK25473.1"/>
    <property type="molecule type" value="Genomic_DNA"/>
</dbReference>
<dbReference type="AlphaFoldDB" id="W9ZB28"/>
<protein>
    <recommendedName>
        <fullName evidence="2">HTH luxR-type domain-containing protein</fullName>
    </recommendedName>
</protein>
<name>W9ZB28_FUSOX</name>
<reference evidence="1" key="1">
    <citation type="submission" date="2012-04" db="EMBL/GenBank/DDBJ databases">
        <title>The Genome Sequence of Fusarium oxysporum melonis.</title>
        <authorList>
            <consortium name="The Broad Institute Genome Sequencing Platform"/>
            <person name="Ma L.-J."/>
            <person name="Gale L.R."/>
            <person name="Schwartz D.C."/>
            <person name="Zhou S."/>
            <person name="Corby-Kistler H."/>
            <person name="Young S.K."/>
            <person name="Zeng Q."/>
            <person name="Gargeya S."/>
            <person name="Fitzgerald M."/>
            <person name="Haas B."/>
            <person name="Abouelleil A."/>
            <person name="Alvarado L."/>
            <person name="Arachchi H.M."/>
            <person name="Berlin A."/>
            <person name="Brown A."/>
            <person name="Chapman S.B."/>
            <person name="Chen Z."/>
            <person name="Dunbar C."/>
            <person name="Freedman E."/>
            <person name="Gearin G."/>
            <person name="Goldberg J."/>
            <person name="Griggs A."/>
            <person name="Gujja S."/>
            <person name="Heiman D."/>
            <person name="Howarth C."/>
            <person name="Larson L."/>
            <person name="Lui A."/>
            <person name="MacDonald P.J.P."/>
            <person name="Montmayeur A."/>
            <person name="Murphy C."/>
            <person name="Neiman D."/>
            <person name="Pearson M."/>
            <person name="Priest M."/>
            <person name="Roberts A."/>
            <person name="Saif S."/>
            <person name="Shea T."/>
            <person name="Shenoy N."/>
            <person name="Sisk P."/>
            <person name="Stolte C."/>
            <person name="Sykes S."/>
            <person name="Wortman J."/>
            <person name="Nusbaum C."/>
            <person name="Birren B."/>
        </authorList>
    </citation>
    <scope>NUCLEOTIDE SEQUENCE</scope>
    <source>
        <strain evidence="1">26406</strain>
    </source>
</reference>
<accession>W9ZB28</accession>
<proteinExistence type="predicted"/>
<gene>
    <name evidence="1" type="ORF">FOMG_17880</name>
</gene>
<dbReference type="InterPro" id="IPR019357">
    <property type="entry name" value="SCOC"/>
</dbReference>
<dbReference type="VEuPathDB" id="FungiDB:FOMG_17880"/>
<sequence>MAPRLSDADHEMMKAMIHRGATTNQIAQAIPCDPRTVHKTKARHAKALQDSLLLIFNRLEAGEKGYKKLDSNEKVLQIPVYMEDLTSIHQTTASDSHEKH</sequence>
<evidence type="ECO:0008006" key="2">
    <source>
        <dbReference type="Google" id="ProtNLM"/>
    </source>
</evidence>
<organism evidence="1">
    <name type="scientific">Fusarium oxysporum f. sp. melonis 26406</name>
    <dbReference type="NCBI Taxonomy" id="1089452"/>
    <lineage>
        <taxon>Eukaryota</taxon>
        <taxon>Fungi</taxon>
        <taxon>Dikarya</taxon>
        <taxon>Ascomycota</taxon>
        <taxon>Pezizomycotina</taxon>
        <taxon>Sordariomycetes</taxon>
        <taxon>Hypocreomycetidae</taxon>
        <taxon>Hypocreales</taxon>
        <taxon>Nectriaceae</taxon>
        <taxon>Fusarium</taxon>
        <taxon>Fusarium oxysporum species complex</taxon>
    </lineage>
</organism>
<evidence type="ECO:0000313" key="1">
    <source>
        <dbReference type="EMBL" id="EXK25473.1"/>
    </source>
</evidence>
<dbReference type="Proteomes" id="UP000030703">
    <property type="component" value="Unassembled WGS sequence"/>
</dbReference>
<reference evidence="1" key="2">
    <citation type="submission" date="2012-05" db="EMBL/GenBank/DDBJ databases">
        <title>Annotation of the Genome Sequence of Fusarium oxysporum f. sp. melonis 26406.</title>
        <authorList>
            <consortium name="The Broad Institute Genomics Platform"/>
            <person name="Ma L.-J."/>
            <person name="Corby-Kistler H."/>
            <person name="Broz K."/>
            <person name="Gale L.R."/>
            <person name="Jonkers W."/>
            <person name="O'Donnell K."/>
            <person name="Ploetz R."/>
            <person name="Steinberg C."/>
            <person name="Schwartz D.C."/>
            <person name="VanEtten H."/>
            <person name="Zhou S."/>
            <person name="Young S.K."/>
            <person name="Zeng Q."/>
            <person name="Gargeya S."/>
            <person name="Fitzgerald M."/>
            <person name="Abouelleil A."/>
            <person name="Alvarado L."/>
            <person name="Chapman S.B."/>
            <person name="Gainer-Dewar J."/>
            <person name="Goldberg J."/>
            <person name="Griggs A."/>
            <person name="Gujja S."/>
            <person name="Hansen M."/>
            <person name="Howarth C."/>
            <person name="Imamovic A."/>
            <person name="Ireland A."/>
            <person name="Larimer J."/>
            <person name="McCowan C."/>
            <person name="Murphy C."/>
            <person name="Pearson M."/>
            <person name="Poon T.W."/>
            <person name="Priest M."/>
            <person name="Roberts A."/>
            <person name="Saif S."/>
            <person name="Shea T."/>
            <person name="Sykes S."/>
            <person name="Wortman J."/>
            <person name="Nusbaum C."/>
            <person name="Birren B."/>
        </authorList>
    </citation>
    <scope>NUCLEOTIDE SEQUENCE</scope>
    <source>
        <strain evidence="1">26406</strain>
    </source>
</reference>
<dbReference type="HOGENOM" id="CLU_2306291_0_0_1"/>